<evidence type="ECO:0000313" key="2">
    <source>
        <dbReference type="Proteomes" id="UP000201588"/>
    </source>
</evidence>
<sequence>MGKYKSKPIVIEAERWFPDKPHPKVKQSHYIGKPDFKWVIKDQNGDEKVLNADQGWIETLEGGFVVSSGDYIVKGTHGEYYPVKQHIFVHKYEKVED</sequence>
<name>A0A142F1H5_9CAUD</name>
<evidence type="ECO:0000313" key="1">
    <source>
        <dbReference type="EMBL" id="AMQ66632.1"/>
    </source>
</evidence>
<dbReference type="Proteomes" id="UP000201588">
    <property type="component" value="Segment"/>
</dbReference>
<protein>
    <submittedName>
        <fullName evidence="1">Uncharacterized protein</fullName>
    </submittedName>
</protein>
<dbReference type="RefSeq" id="YP_009275322.1">
    <property type="nucleotide sequence ID" value="NC_030925.1"/>
</dbReference>
<keyword evidence="2" id="KW-1185">Reference proteome</keyword>
<organism evidence="1 2">
    <name type="scientific">Bacillus phage Shbh1</name>
    <dbReference type="NCBI Taxonomy" id="1796992"/>
    <lineage>
        <taxon>Viruses</taxon>
        <taxon>Duplodnaviria</taxon>
        <taxon>Heunggongvirae</taxon>
        <taxon>Uroviricota</taxon>
        <taxon>Caudoviricetes</taxon>
        <taxon>Herelleviridae</taxon>
        <taxon>Bastillevirinae</taxon>
        <taxon>Shalavirus</taxon>
        <taxon>Shalavirus Shbh1</taxon>
    </lineage>
</organism>
<accession>A0A142F1H5</accession>
<dbReference type="EMBL" id="KU640380">
    <property type="protein sequence ID" value="AMQ66632.1"/>
    <property type="molecule type" value="Genomic_DNA"/>
</dbReference>
<dbReference type="KEGG" id="vg:28799517"/>
<reference evidence="1 2" key="1">
    <citation type="submission" date="2016-01" db="EMBL/GenBank/DDBJ databases">
        <title>Isolation and characterization of bacteriophages from East Africa Rift Valley soda lakes.</title>
        <authorList>
            <person name="van Zyl L.J."/>
            <person name="Nemavhulani S."/>
            <person name="Cowan D.A."/>
            <person name="Trindade M.I."/>
        </authorList>
    </citation>
    <scope>NUCLEOTIDE SEQUENCE [LARGE SCALE GENOMIC DNA]</scope>
</reference>
<proteinExistence type="predicted"/>
<dbReference type="OrthoDB" id="21770at10239"/>
<dbReference type="GeneID" id="28799517"/>